<evidence type="ECO:0000313" key="2">
    <source>
        <dbReference type="Proteomes" id="UP001159427"/>
    </source>
</evidence>
<keyword evidence="2" id="KW-1185">Reference proteome</keyword>
<dbReference type="Proteomes" id="UP001159427">
    <property type="component" value="Unassembled WGS sequence"/>
</dbReference>
<accession>A0ABN8S748</accession>
<gene>
    <name evidence="1" type="ORF">PEVE_00016964</name>
</gene>
<evidence type="ECO:0000313" key="1">
    <source>
        <dbReference type="EMBL" id="CAH3186566.1"/>
    </source>
</evidence>
<protein>
    <submittedName>
        <fullName evidence="1">Uncharacterized protein</fullName>
    </submittedName>
</protein>
<sequence length="278" mass="32313">MTSEQLTAMTGNLLSFYGVKNEETLWTELHGSSLKEGKYGLGVVLISEKESCRLCGKVLAVKFAKAVNVVVYHEGRGTFMGCRVPKVCCNKSCKLIQHYGYYTFQDNKFYDDDWEKQEYFLSTGKTAFHMNLLLKFEVEILIGKLSFKEKADIYNEVHGCVCDHDDNSKEHGKKKGKERSSLEEELHVRLKMDRRRLEEAFLLYWCLKRVQEYHLMQLHELPVPVELDTLVSLVCPLYHDKFIKKWICNGCIVTPKLGSRFCENHIVDHKELDKEKNV</sequence>
<dbReference type="EMBL" id="CALNXI010002346">
    <property type="protein sequence ID" value="CAH3186566.1"/>
    <property type="molecule type" value="Genomic_DNA"/>
</dbReference>
<name>A0ABN8S748_9CNID</name>
<organism evidence="1 2">
    <name type="scientific">Porites evermanni</name>
    <dbReference type="NCBI Taxonomy" id="104178"/>
    <lineage>
        <taxon>Eukaryota</taxon>
        <taxon>Metazoa</taxon>
        <taxon>Cnidaria</taxon>
        <taxon>Anthozoa</taxon>
        <taxon>Hexacorallia</taxon>
        <taxon>Scleractinia</taxon>
        <taxon>Fungiina</taxon>
        <taxon>Poritidae</taxon>
        <taxon>Porites</taxon>
    </lineage>
</organism>
<comment type="caution">
    <text evidence="1">The sequence shown here is derived from an EMBL/GenBank/DDBJ whole genome shotgun (WGS) entry which is preliminary data.</text>
</comment>
<reference evidence="1 2" key="1">
    <citation type="submission" date="2022-05" db="EMBL/GenBank/DDBJ databases">
        <authorList>
            <consortium name="Genoscope - CEA"/>
            <person name="William W."/>
        </authorList>
    </citation>
    <scope>NUCLEOTIDE SEQUENCE [LARGE SCALE GENOMIC DNA]</scope>
</reference>
<proteinExistence type="predicted"/>